<dbReference type="Pfam" id="PF23283">
    <property type="entry name" value="D8C_UMOD"/>
    <property type="match status" value="1"/>
</dbReference>
<evidence type="ECO:0000313" key="5">
    <source>
        <dbReference type="Proteomes" id="UP001159427"/>
    </source>
</evidence>
<gene>
    <name evidence="4" type="ORF">PEVE_00004990</name>
</gene>
<comment type="caution">
    <text evidence="4">The sequence shown here is derived from an EMBL/GenBank/DDBJ whole genome shotgun (WGS) entry which is preliminary data.</text>
</comment>
<sequence>AGNDPCRDENYKDLNNGDRSVTFTSSSDNKCDRDDLANEWYYWYRVSGNAGNALAAETAPNNNACGTKTQVYLYGSHPFPSEGKVTRKICLRTANHVCENEGSIQVINCGAFYMYKLVEFKSSCGSTGWRYCTNGVEGNEPEYDIRN</sequence>
<dbReference type="PANTHER" id="PTHR36191:SF4">
    <property type="entry name" value="VWFD DOMAIN-CONTAINING PROTEIN"/>
    <property type="match status" value="1"/>
</dbReference>
<keyword evidence="1" id="KW-0732">Signal</keyword>
<evidence type="ECO:0000256" key="1">
    <source>
        <dbReference type="ARBA" id="ARBA00022729"/>
    </source>
</evidence>
<evidence type="ECO:0000256" key="2">
    <source>
        <dbReference type="ARBA" id="ARBA00023157"/>
    </source>
</evidence>
<feature type="domain" description="UMOD/GP2/OIT3-like D8C" evidence="3">
    <location>
        <begin position="45"/>
        <end position="120"/>
    </location>
</feature>
<keyword evidence="5" id="KW-1185">Reference proteome</keyword>
<dbReference type="Proteomes" id="UP001159427">
    <property type="component" value="Unassembled WGS sequence"/>
</dbReference>
<dbReference type="InterPro" id="IPR057774">
    <property type="entry name" value="D8C_UMOD/GP2/OIT3-like"/>
</dbReference>
<evidence type="ECO:0000259" key="3">
    <source>
        <dbReference type="Pfam" id="PF23283"/>
    </source>
</evidence>
<dbReference type="PANTHER" id="PTHR36191">
    <property type="entry name" value="ENDO/EXONUCLEASE/PHOSPHATASE DOMAIN-CONTAINING PROTEIN-RELATED"/>
    <property type="match status" value="1"/>
</dbReference>
<protein>
    <recommendedName>
        <fullName evidence="3">UMOD/GP2/OIT3-like D8C domain-containing protein</fullName>
    </recommendedName>
</protein>
<reference evidence="4 5" key="1">
    <citation type="submission" date="2022-05" db="EMBL/GenBank/DDBJ databases">
        <authorList>
            <consortium name="Genoscope - CEA"/>
            <person name="William W."/>
        </authorList>
    </citation>
    <scope>NUCLEOTIDE SEQUENCE [LARGE SCALE GENOMIC DNA]</scope>
</reference>
<dbReference type="EMBL" id="CALNXI010001315">
    <property type="protein sequence ID" value="CAH3164532.1"/>
    <property type="molecule type" value="Genomic_DNA"/>
</dbReference>
<organism evidence="4 5">
    <name type="scientific">Porites evermanni</name>
    <dbReference type="NCBI Taxonomy" id="104178"/>
    <lineage>
        <taxon>Eukaryota</taxon>
        <taxon>Metazoa</taxon>
        <taxon>Cnidaria</taxon>
        <taxon>Anthozoa</taxon>
        <taxon>Hexacorallia</taxon>
        <taxon>Scleractinia</taxon>
        <taxon>Fungiina</taxon>
        <taxon>Poritidae</taxon>
        <taxon>Porites</taxon>
    </lineage>
</organism>
<evidence type="ECO:0000313" key="4">
    <source>
        <dbReference type="EMBL" id="CAH3164532.1"/>
    </source>
</evidence>
<accession>A0ABN8QHE6</accession>
<feature type="non-terminal residue" evidence="4">
    <location>
        <position position="1"/>
    </location>
</feature>
<name>A0ABN8QHE6_9CNID</name>
<keyword evidence="2" id="KW-1015">Disulfide bond</keyword>
<proteinExistence type="predicted"/>